<dbReference type="Gene3D" id="2.40.50.140">
    <property type="entry name" value="Nucleic acid-binding proteins"/>
    <property type="match status" value="1"/>
</dbReference>
<feature type="compositionally biased region" description="Polar residues" evidence="3">
    <location>
        <begin position="1"/>
        <end position="14"/>
    </location>
</feature>
<protein>
    <submittedName>
        <fullName evidence="4">Single-stranded DNA-binding protein</fullName>
    </submittedName>
</protein>
<dbReference type="InterPro" id="IPR012340">
    <property type="entry name" value="NA-bd_OB-fold"/>
</dbReference>
<evidence type="ECO:0000256" key="2">
    <source>
        <dbReference type="PROSITE-ProRule" id="PRU00252"/>
    </source>
</evidence>
<feature type="region of interest" description="Disordered" evidence="3">
    <location>
        <begin position="1"/>
        <end position="22"/>
    </location>
</feature>
<evidence type="ECO:0000256" key="1">
    <source>
        <dbReference type="ARBA" id="ARBA00023125"/>
    </source>
</evidence>
<organism evidence="4 5">
    <name type="scientific">Flexivirga alba</name>
    <dbReference type="NCBI Taxonomy" id="702742"/>
    <lineage>
        <taxon>Bacteria</taxon>
        <taxon>Bacillati</taxon>
        <taxon>Actinomycetota</taxon>
        <taxon>Actinomycetes</taxon>
        <taxon>Micrococcales</taxon>
        <taxon>Dermacoccaceae</taxon>
        <taxon>Flexivirga</taxon>
    </lineage>
</organism>
<sequence>MTTQTKASQPSRSGSKQDTDAKAAAVNEVHLVGRLSAPPVVKHLPSGAEVVQLRIVVDRPAGTRAKTPGDVSRSPTVDTIDIACWSAESRRRAMSCAGHEVIDVSGALRRRFWRGPAGVASRYEVEAGKLRVIKRAA</sequence>
<proteinExistence type="predicted"/>
<dbReference type="RefSeq" id="WP_382404068.1">
    <property type="nucleotide sequence ID" value="NZ_JBHSWH010000001.1"/>
</dbReference>
<dbReference type="SUPFAM" id="SSF50249">
    <property type="entry name" value="Nucleic acid-binding proteins"/>
    <property type="match status" value="1"/>
</dbReference>
<dbReference type="PROSITE" id="PS50935">
    <property type="entry name" value="SSB"/>
    <property type="match status" value="1"/>
</dbReference>
<accession>A0ABW2AKQ7</accession>
<reference evidence="5" key="1">
    <citation type="journal article" date="2019" name="Int. J. Syst. Evol. Microbiol.">
        <title>The Global Catalogue of Microorganisms (GCM) 10K type strain sequencing project: providing services to taxonomists for standard genome sequencing and annotation.</title>
        <authorList>
            <consortium name="The Broad Institute Genomics Platform"/>
            <consortium name="The Broad Institute Genome Sequencing Center for Infectious Disease"/>
            <person name="Wu L."/>
            <person name="Ma J."/>
        </authorList>
    </citation>
    <scope>NUCLEOTIDE SEQUENCE [LARGE SCALE GENOMIC DNA]</scope>
    <source>
        <strain evidence="5">CCUG 58127</strain>
    </source>
</reference>
<dbReference type="InterPro" id="IPR000424">
    <property type="entry name" value="Primosome_PriB/ssb"/>
</dbReference>
<dbReference type="Pfam" id="PF00436">
    <property type="entry name" value="SSB"/>
    <property type="match status" value="1"/>
</dbReference>
<dbReference type="Proteomes" id="UP001596298">
    <property type="component" value="Unassembled WGS sequence"/>
</dbReference>
<dbReference type="EMBL" id="JBHSWH010000001">
    <property type="protein sequence ID" value="MFC6707401.1"/>
    <property type="molecule type" value="Genomic_DNA"/>
</dbReference>
<name>A0ABW2AKQ7_9MICO</name>
<comment type="caution">
    <text evidence="4">The sequence shown here is derived from an EMBL/GenBank/DDBJ whole genome shotgun (WGS) entry which is preliminary data.</text>
</comment>
<evidence type="ECO:0000256" key="3">
    <source>
        <dbReference type="SAM" id="MobiDB-lite"/>
    </source>
</evidence>
<keyword evidence="1 2" id="KW-0238">DNA-binding</keyword>
<dbReference type="GO" id="GO:0003677">
    <property type="term" value="F:DNA binding"/>
    <property type="evidence" value="ECO:0007669"/>
    <property type="project" value="UniProtKB-KW"/>
</dbReference>
<evidence type="ECO:0000313" key="4">
    <source>
        <dbReference type="EMBL" id="MFC6707401.1"/>
    </source>
</evidence>
<gene>
    <name evidence="4" type="ORF">ACFQDH_19645</name>
</gene>
<keyword evidence="5" id="KW-1185">Reference proteome</keyword>
<evidence type="ECO:0000313" key="5">
    <source>
        <dbReference type="Proteomes" id="UP001596298"/>
    </source>
</evidence>